<evidence type="ECO:0000256" key="1">
    <source>
        <dbReference type="SAM" id="MobiDB-lite"/>
    </source>
</evidence>
<gene>
    <name evidence="2" type="ORF">IM697_08775</name>
</gene>
<protein>
    <submittedName>
        <fullName evidence="2">Uncharacterized protein</fullName>
    </submittedName>
</protein>
<name>A0A7M2SQB8_9ACTN</name>
<dbReference type="KEGG" id="sfeu:IM697_08775"/>
<proteinExistence type="predicted"/>
<dbReference type="EMBL" id="CP063373">
    <property type="protein sequence ID" value="QOV38452.1"/>
    <property type="molecule type" value="Genomic_DNA"/>
</dbReference>
<organism evidence="2 3">
    <name type="scientific">Streptomyces ferrugineus</name>
    <dbReference type="NCBI Taxonomy" id="1413221"/>
    <lineage>
        <taxon>Bacteria</taxon>
        <taxon>Bacillati</taxon>
        <taxon>Actinomycetota</taxon>
        <taxon>Actinomycetes</taxon>
        <taxon>Kitasatosporales</taxon>
        <taxon>Streptomycetaceae</taxon>
        <taxon>Streptomyces</taxon>
    </lineage>
</organism>
<evidence type="ECO:0000313" key="3">
    <source>
        <dbReference type="Proteomes" id="UP000594205"/>
    </source>
</evidence>
<dbReference type="Proteomes" id="UP000594205">
    <property type="component" value="Chromosome"/>
</dbReference>
<evidence type="ECO:0000313" key="2">
    <source>
        <dbReference type="EMBL" id="QOV38452.1"/>
    </source>
</evidence>
<dbReference type="AlphaFoldDB" id="A0A7M2SQB8"/>
<feature type="compositionally biased region" description="Low complexity" evidence="1">
    <location>
        <begin position="1"/>
        <end position="15"/>
    </location>
</feature>
<accession>A0A7M2SQB8</accession>
<reference evidence="2 3" key="1">
    <citation type="submission" date="2020-10" db="EMBL/GenBank/DDBJ databases">
        <title>Streptomyces ferrugineus complate genome analysis.</title>
        <authorList>
            <person name="Anwar N."/>
        </authorList>
    </citation>
    <scope>NUCLEOTIDE SEQUENCE [LARGE SCALE GENOMIC DNA]</scope>
    <source>
        <strain evidence="2 3">CCTCC AA2014009</strain>
    </source>
</reference>
<feature type="region of interest" description="Disordered" evidence="1">
    <location>
        <begin position="1"/>
        <end position="23"/>
    </location>
</feature>
<keyword evidence="3" id="KW-1185">Reference proteome</keyword>
<sequence>MRGVSTPGRSGRPGRLTGGGRPAQFAQVGAESGEGGGVAVPVADVRAQPLGLPEVVLGLGVPVLFEAQLPQSDEQQCLAGAVLGAAGGGEGRVVAAPPGARAVHEGVGGPQ</sequence>